<accession>B5YAI5</accession>
<dbReference type="GO" id="GO:0003700">
    <property type="term" value="F:DNA-binding transcription factor activity"/>
    <property type="evidence" value="ECO:0007669"/>
    <property type="project" value="TreeGrafter"/>
</dbReference>
<dbReference type="InterPro" id="IPR000160">
    <property type="entry name" value="GGDEF_dom"/>
</dbReference>
<dbReference type="AlphaFoldDB" id="B5YAI5"/>
<name>B5YAI5_DICT6</name>
<dbReference type="Pfam" id="PF00990">
    <property type="entry name" value="GGDEF"/>
    <property type="match status" value="1"/>
</dbReference>
<dbReference type="PaxDb" id="309799-DICTH_1641"/>
<keyword evidence="1" id="KW-0805">Transcription regulation</keyword>
<dbReference type="SMART" id="SM00267">
    <property type="entry name" value="GGDEF"/>
    <property type="match status" value="1"/>
</dbReference>
<dbReference type="NCBIfam" id="TIGR00254">
    <property type="entry name" value="GGDEF"/>
    <property type="match status" value="1"/>
</dbReference>
<protein>
    <submittedName>
        <fullName evidence="5">Response regulator</fullName>
    </submittedName>
</protein>
<dbReference type="GO" id="GO:0000976">
    <property type="term" value="F:transcription cis-regulatory region binding"/>
    <property type="evidence" value="ECO:0007669"/>
    <property type="project" value="TreeGrafter"/>
</dbReference>
<dbReference type="SUPFAM" id="SSF55073">
    <property type="entry name" value="Nucleotide cyclase"/>
    <property type="match status" value="1"/>
</dbReference>
<dbReference type="PANTHER" id="PTHR30146">
    <property type="entry name" value="LACI-RELATED TRANSCRIPTIONAL REPRESSOR"/>
    <property type="match status" value="1"/>
</dbReference>
<dbReference type="CDD" id="cd06267">
    <property type="entry name" value="PBP1_LacI_sugar_binding-like"/>
    <property type="match status" value="1"/>
</dbReference>
<evidence type="ECO:0000313" key="6">
    <source>
        <dbReference type="Proteomes" id="UP000001733"/>
    </source>
</evidence>
<dbReference type="GO" id="GO:0003824">
    <property type="term" value="F:catalytic activity"/>
    <property type="evidence" value="ECO:0007669"/>
    <property type="project" value="UniProtKB-ARBA"/>
</dbReference>
<dbReference type="FunFam" id="3.30.70.270:FF:000001">
    <property type="entry name" value="Diguanylate cyclase domain protein"/>
    <property type="match status" value="1"/>
</dbReference>
<dbReference type="InterPro" id="IPR029787">
    <property type="entry name" value="Nucleotide_cyclase"/>
</dbReference>
<keyword evidence="2" id="KW-0238">DNA-binding</keyword>
<dbReference type="PROSITE" id="PS50887">
    <property type="entry name" value="GGDEF"/>
    <property type="match status" value="1"/>
</dbReference>
<keyword evidence="6" id="KW-1185">Reference proteome</keyword>
<reference evidence="5 6" key="1">
    <citation type="journal article" date="2014" name="Genome Announc.">
        <title>Complete Genome Sequence of the Extreme Thermophile Dictyoglomus thermophilum H-6-12.</title>
        <authorList>
            <person name="Coil D.A."/>
            <person name="Badger J.H."/>
            <person name="Forberger H.C."/>
            <person name="Riggs F."/>
            <person name="Madupu R."/>
            <person name="Fedorova N."/>
            <person name="Ward N."/>
            <person name="Robb F.T."/>
            <person name="Eisen J.A."/>
        </authorList>
    </citation>
    <scope>NUCLEOTIDE SEQUENCE [LARGE SCALE GENOMIC DNA]</scope>
    <source>
        <strain evidence="6">ATCC 35947 / DSM 3960 / H-6-12</strain>
    </source>
</reference>
<dbReference type="Proteomes" id="UP000001733">
    <property type="component" value="Chromosome"/>
</dbReference>
<evidence type="ECO:0000256" key="1">
    <source>
        <dbReference type="ARBA" id="ARBA00023015"/>
    </source>
</evidence>
<dbReference type="PANTHER" id="PTHR30146:SF24">
    <property type="entry name" value="XYLOSE OPERON REGULATORY PROTEIN"/>
    <property type="match status" value="1"/>
</dbReference>
<dbReference type="STRING" id="309799.DICTH_1641"/>
<keyword evidence="3" id="KW-0804">Transcription</keyword>
<sequence length="718" mass="82812">MRKKIGVIINYLYEGYQLKVLSGILNTARNYNTDVLVFVGGNLNSDIENIQRNKIYKLITSKNVDGLIILGLVLGYNIPKEKIIQFYKNFVDIPTVSIGIKVKNFPSIITDNSKGFISLLNHLVKDHKYKNFAFVTGPLNNDEAKERYEIFLRVMGENHMEVSSDYIYYGDFSKISGINAVKAFLDERKLKLPDVIVFSNDIMAIGGIEELKRRNIKIPEEIAITGFDNIEESYSITPSLTTVDQPLYKLGETALETCLSLTLGEKTREDVILPTKLIIRESCGHKEGTVNIYFPEKEKVKNISEIRKLKKDFLELLEKDLKDKKNYQLPSEIYDFFFTSLFENNQVFLNKICEYLEKEEPETIEELKEITSSLYLFVQIYLEEDLKKTAENLILTAEKIIKAYSEKLLRYEKFKINEETELLGYVGSDLLSSFRMEDILERISIRLPELNINTFYLISTDENLEKRKLIFARLKDRIVQEEISFNSNEIIPQKLYPKERTTLIIKPLYFQESFFGYIVFEYGPKRGVIYEILRSQISAAIQGAKLFEELNQLAITDPLTKLPNRRYIEAEFQKEIERSKRYSSPLSVMVLDLDNFKIINDTFGHQYGDGVLKKIAENLRKYCRKVDIVGRFGGDEFVIILPETNLEKSIKVADKIIKNLEKMNITLPNGEKVYISVSIGIASYPETTKDPEKLLSLADIAMYNAKKLGGKQYSVASF</sequence>
<evidence type="ECO:0000256" key="2">
    <source>
        <dbReference type="ARBA" id="ARBA00023125"/>
    </source>
</evidence>
<dbReference type="HOGENOM" id="CLU_020864_0_0_0"/>
<dbReference type="eggNOG" id="COG1609">
    <property type="taxonomic scope" value="Bacteria"/>
</dbReference>
<feature type="domain" description="GGDEF" evidence="4">
    <location>
        <begin position="584"/>
        <end position="718"/>
    </location>
</feature>
<dbReference type="Gene3D" id="3.40.50.2300">
    <property type="match status" value="2"/>
</dbReference>
<gene>
    <name evidence="5" type="ordered locus">DICTH_1641</name>
</gene>
<dbReference type="KEGG" id="dth:DICTH_1641"/>
<dbReference type="SUPFAM" id="SSF53822">
    <property type="entry name" value="Periplasmic binding protein-like I"/>
    <property type="match status" value="1"/>
</dbReference>
<dbReference type="InterPro" id="IPR043128">
    <property type="entry name" value="Rev_trsase/Diguanyl_cyclase"/>
</dbReference>
<dbReference type="InterPro" id="IPR046335">
    <property type="entry name" value="LacI/GalR-like_sensor"/>
</dbReference>
<dbReference type="CDD" id="cd01949">
    <property type="entry name" value="GGDEF"/>
    <property type="match status" value="1"/>
</dbReference>
<dbReference type="EMBL" id="CP001146">
    <property type="protein sequence ID" value="ACI19953.1"/>
    <property type="molecule type" value="Genomic_DNA"/>
</dbReference>
<dbReference type="Pfam" id="PF13377">
    <property type="entry name" value="Peripla_BP_3"/>
    <property type="match status" value="1"/>
</dbReference>
<dbReference type="InterPro" id="IPR028082">
    <property type="entry name" value="Peripla_BP_I"/>
</dbReference>
<dbReference type="eggNOG" id="COG2199">
    <property type="taxonomic scope" value="Bacteria"/>
</dbReference>
<evidence type="ECO:0000259" key="4">
    <source>
        <dbReference type="PROSITE" id="PS50887"/>
    </source>
</evidence>
<evidence type="ECO:0000256" key="3">
    <source>
        <dbReference type="ARBA" id="ARBA00023163"/>
    </source>
</evidence>
<organism evidence="5 6">
    <name type="scientific">Dictyoglomus thermophilum (strain ATCC 35947 / DSM 3960 / H-6-12)</name>
    <dbReference type="NCBI Taxonomy" id="309799"/>
    <lineage>
        <taxon>Bacteria</taxon>
        <taxon>Pseudomonadati</taxon>
        <taxon>Dictyoglomota</taxon>
        <taxon>Dictyoglomia</taxon>
        <taxon>Dictyoglomales</taxon>
        <taxon>Dictyoglomaceae</taxon>
        <taxon>Dictyoglomus</taxon>
    </lineage>
</organism>
<evidence type="ECO:0000313" key="5">
    <source>
        <dbReference type="EMBL" id="ACI19953.1"/>
    </source>
</evidence>
<dbReference type="Gene3D" id="3.30.70.270">
    <property type="match status" value="1"/>
</dbReference>
<proteinExistence type="predicted"/>
<dbReference type="RefSeq" id="WP_012548585.1">
    <property type="nucleotide sequence ID" value="NC_011297.1"/>
</dbReference>
<dbReference type="OrthoDB" id="1835616at2"/>